<organism evidence="8 9">
    <name type="scientific">Pisolithus microcarpus 441</name>
    <dbReference type="NCBI Taxonomy" id="765257"/>
    <lineage>
        <taxon>Eukaryota</taxon>
        <taxon>Fungi</taxon>
        <taxon>Dikarya</taxon>
        <taxon>Basidiomycota</taxon>
        <taxon>Agaricomycotina</taxon>
        <taxon>Agaricomycetes</taxon>
        <taxon>Agaricomycetidae</taxon>
        <taxon>Boletales</taxon>
        <taxon>Sclerodermatineae</taxon>
        <taxon>Pisolithaceae</taxon>
        <taxon>Pisolithus</taxon>
    </lineage>
</organism>
<dbReference type="AlphaFoldDB" id="A0A0C9ZDZ7"/>
<name>A0A0C9ZDZ7_9AGAM</name>
<keyword evidence="5 7" id="KW-1133">Transmembrane helix</keyword>
<dbReference type="SUPFAM" id="SSF103481">
    <property type="entry name" value="Multidrug resistance efflux transporter EmrE"/>
    <property type="match status" value="2"/>
</dbReference>
<dbReference type="HOGENOM" id="CLU_033007_1_1_1"/>
<proteinExistence type="predicted"/>
<feature type="transmembrane region" description="Helical" evidence="7">
    <location>
        <begin position="74"/>
        <end position="99"/>
    </location>
</feature>
<protein>
    <recommendedName>
        <fullName evidence="10">UAA transporter</fullName>
    </recommendedName>
</protein>
<accession>A0A0C9ZDZ7</accession>
<dbReference type="EMBL" id="KN833760">
    <property type="protein sequence ID" value="KIK20687.1"/>
    <property type="molecule type" value="Genomic_DNA"/>
</dbReference>
<feature type="transmembrane region" description="Helical" evidence="7">
    <location>
        <begin position="326"/>
        <end position="345"/>
    </location>
</feature>
<dbReference type="Pfam" id="PF08449">
    <property type="entry name" value="UAA"/>
    <property type="match status" value="1"/>
</dbReference>
<feature type="transmembrane region" description="Helical" evidence="7">
    <location>
        <begin position="301"/>
        <end position="320"/>
    </location>
</feature>
<reference evidence="9" key="2">
    <citation type="submission" date="2015-01" db="EMBL/GenBank/DDBJ databases">
        <title>Evolutionary Origins and Diversification of the Mycorrhizal Mutualists.</title>
        <authorList>
            <consortium name="DOE Joint Genome Institute"/>
            <consortium name="Mycorrhizal Genomics Consortium"/>
            <person name="Kohler A."/>
            <person name="Kuo A."/>
            <person name="Nagy L.G."/>
            <person name="Floudas D."/>
            <person name="Copeland A."/>
            <person name="Barry K.W."/>
            <person name="Cichocki N."/>
            <person name="Veneault-Fourrey C."/>
            <person name="LaButti K."/>
            <person name="Lindquist E.A."/>
            <person name="Lipzen A."/>
            <person name="Lundell T."/>
            <person name="Morin E."/>
            <person name="Murat C."/>
            <person name="Riley R."/>
            <person name="Ohm R."/>
            <person name="Sun H."/>
            <person name="Tunlid A."/>
            <person name="Henrissat B."/>
            <person name="Grigoriev I.V."/>
            <person name="Hibbett D.S."/>
            <person name="Martin F."/>
        </authorList>
    </citation>
    <scope>NUCLEOTIDE SEQUENCE [LARGE SCALE GENOMIC DNA]</scope>
    <source>
        <strain evidence="9">441</strain>
    </source>
</reference>
<evidence type="ECO:0000313" key="9">
    <source>
        <dbReference type="Proteomes" id="UP000054018"/>
    </source>
</evidence>
<feature type="transmembrane region" description="Helical" evidence="7">
    <location>
        <begin position="271"/>
        <end position="289"/>
    </location>
</feature>
<dbReference type="STRING" id="765257.A0A0C9ZDZ7"/>
<keyword evidence="6 7" id="KW-0472">Membrane</keyword>
<gene>
    <name evidence="8" type="ORF">PISMIDRAFT_682088</name>
</gene>
<evidence type="ECO:0000313" key="8">
    <source>
        <dbReference type="EMBL" id="KIK20687.1"/>
    </source>
</evidence>
<comment type="subcellular location">
    <subcellularLocation>
        <location evidence="1">Endomembrane system</location>
        <topology evidence="1">Multi-pass membrane protein</topology>
    </subcellularLocation>
</comment>
<evidence type="ECO:0000256" key="5">
    <source>
        <dbReference type="ARBA" id="ARBA00022989"/>
    </source>
</evidence>
<keyword evidence="9" id="KW-1185">Reference proteome</keyword>
<dbReference type="PANTHER" id="PTHR10778:SF4">
    <property type="entry name" value="NUCLEOTIDE SUGAR TRANSPORTER SLC35B4"/>
    <property type="match status" value="1"/>
</dbReference>
<evidence type="ECO:0008006" key="10">
    <source>
        <dbReference type="Google" id="ProtNLM"/>
    </source>
</evidence>
<keyword evidence="3" id="KW-0762">Sugar transport</keyword>
<keyword evidence="4 7" id="KW-0812">Transmembrane</keyword>
<evidence type="ECO:0000256" key="4">
    <source>
        <dbReference type="ARBA" id="ARBA00022692"/>
    </source>
</evidence>
<dbReference type="Gene3D" id="1.10.3730.20">
    <property type="match status" value="1"/>
</dbReference>
<keyword evidence="2" id="KW-0813">Transport</keyword>
<dbReference type="GO" id="GO:0005462">
    <property type="term" value="F:UDP-N-acetylglucosamine transmembrane transporter activity"/>
    <property type="evidence" value="ECO:0007669"/>
    <property type="project" value="TreeGrafter"/>
</dbReference>
<dbReference type="InterPro" id="IPR013657">
    <property type="entry name" value="SCL35B1-4/HUT1"/>
</dbReference>
<dbReference type="GO" id="GO:0005464">
    <property type="term" value="F:UDP-xylose transmembrane transporter activity"/>
    <property type="evidence" value="ECO:0007669"/>
    <property type="project" value="TreeGrafter"/>
</dbReference>
<dbReference type="InterPro" id="IPR037185">
    <property type="entry name" value="EmrE-like"/>
</dbReference>
<dbReference type="GO" id="GO:0005789">
    <property type="term" value="C:endoplasmic reticulum membrane"/>
    <property type="evidence" value="ECO:0007669"/>
    <property type="project" value="TreeGrafter"/>
</dbReference>
<reference evidence="8 9" key="1">
    <citation type="submission" date="2014-04" db="EMBL/GenBank/DDBJ databases">
        <authorList>
            <consortium name="DOE Joint Genome Institute"/>
            <person name="Kuo A."/>
            <person name="Kohler A."/>
            <person name="Costa M.D."/>
            <person name="Nagy L.G."/>
            <person name="Floudas D."/>
            <person name="Copeland A."/>
            <person name="Barry K.W."/>
            <person name="Cichocki N."/>
            <person name="Veneault-Fourrey C."/>
            <person name="LaButti K."/>
            <person name="Lindquist E.A."/>
            <person name="Lipzen A."/>
            <person name="Lundell T."/>
            <person name="Morin E."/>
            <person name="Murat C."/>
            <person name="Sun H."/>
            <person name="Tunlid A."/>
            <person name="Henrissat B."/>
            <person name="Grigoriev I.V."/>
            <person name="Hibbett D.S."/>
            <person name="Martin F."/>
            <person name="Nordberg H.P."/>
            <person name="Cantor M.N."/>
            <person name="Hua S.X."/>
        </authorList>
    </citation>
    <scope>NUCLEOTIDE SEQUENCE [LARGE SCALE GENOMIC DNA]</scope>
    <source>
        <strain evidence="8 9">441</strain>
    </source>
</reference>
<dbReference type="Proteomes" id="UP000054018">
    <property type="component" value="Unassembled WGS sequence"/>
</dbReference>
<evidence type="ECO:0000256" key="3">
    <source>
        <dbReference type="ARBA" id="ARBA00022597"/>
    </source>
</evidence>
<evidence type="ECO:0000256" key="1">
    <source>
        <dbReference type="ARBA" id="ARBA00004127"/>
    </source>
</evidence>
<dbReference type="OrthoDB" id="999962at2759"/>
<evidence type="ECO:0000256" key="6">
    <source>
        <dbReference type="ARBA" id="ARBA00023136"/>
    </source>
</evidence>
<dbReference type="PANTHER" id="PTHR10778">
    <property type="entry name" value="SOLUTE CARRIER FAMILY 35 MEMBER B"/>
    <property type="match status" value="1"/>
</dbReference>
<feature type="transmembrane region" description="Helical" evidence="7">
    <location>
        <begin position="105"/>
        <end position="123"/>
    </location>
</feature>
<dbReference type="GO" id="GO:0000139">
    <property type="term" value="C:Golgi membrane"/>
    <property type="evidence" value="ECO:0007669"/>
    <property type="project" value="TreeGrafter"/>
</dbReference>
<sequence length="356" mass="39426">MERITSTYPHSGVLVTFFQFLIVFLYGLPSQLTFTRPETAQATNGNPNNHETPSTSPIARRTWLPRLKKRRVPLLPYLIQVALFFVLSTLNNAAFAYHIPMTVHIIFRSGGMIVNMVLGWLLVKKRYTLRQVISVLVVTVGIVLTTLSASKPKSKAATSQTVETSLYAQGIAILSLALLLSGFLGLVQDWVFARYITPTESQAASDPDVLPSWQENMFFLHTLALPLFFFSKENIIGELSRMSISAPISSCTIPSRMQHYIPAYTSTIPSIFIYLFLNTITQLLCVMGVNRLTGRVTSLTVTLILTVRKAVSLLLSVAVYGRQSNAAMWAGAALVFIGTIGYSTGSRSKHIKDKED</sequence>
<feature type="transmembrane region" description="Helical" evidence="7">
    <location>
        <begin position="12"/>
        <end position="28"/>
    </location>
</feature>
<feature type="transmembrane region" description="Helical" evidence="7">
    <location>
        <begin position="170"/>
        <end position="192"/>
    </location>
</feature>
<evidence type="ECO:0000256" key="7">
    <source>
        <dbReference type="SAM" id="Phobius"/>
    </source>
</evidence>
<evidence type="ECO:0000256" key="2">
    <source>
        <dbReference type="ARBA" id="ARBA00022448"/>
    </source>
</evidence>
<feature type="transmembrane region" description="Helical" evidence="7">
    <location>
        <begin position="132"/>
        <end position="150"/>
    </location>
</feature>